<sequence length="49" mass="5165">MDACSIDPVHADYPHHPGALYDCAACESECHCEPGFTCVHCAIAAESGE</sequence>
<protein>
    <submittedName>
        <fullName evidence="1">Uncharacterized protein</fullName>
    </submittedName>
</protein>
<name>A0A7W8QHY4_9ACTN</name>
<dbReference type="AlphaFoldDB" id="A0A7W8QHY4"/>
<reference evidence="1 2" key="1">
    <citation type="submission" date="2020-08" db="EMBL/GenBank/DDBJ databases">
        <title>Sequencing the genomes of 1000 actinobacteria strains.</title>
        <authorList>
            <person name="Klenk H.-P."/>
        </authorList>
    </citation>
    <scope>NUCLEOTIDE SEQUENCE [LARGE SCALE GENOMIC DNA]</scope>
    <source>
        <strain evidence="1 2">DSM 44551</strain>
    </source>
</reference>
<dbReference type="EMBL" id="JACHDB010000001">
    <property type="protein sequence ID" value="MBB5429936.1"/>
    <property type="molecule type" value="Genomic_DNA"/>
</dbReference>
<gene>
    <name evidence="1" type="ORF">HDA36_000020</name>
</gene>
<evidence type="ECO:0000313" key="1">
    <source>
        <dbReference type="EMBL" id="MBB5429936.1"/>
    </source>
</evidence>
<comment type="caution">
    <text evidence="1">The sequence shown here is derived from an EMBL/GenBank/DDBJ whole genome shotgun (WGS) entry which is preliminary data.</text>
</comment>
<evidence type="ECO:0000313" key="2">
    <source>
        <dbReference type="Proteomes" id="UP000572635"/>
    </source>
</evidence>
<proteinExistence type="predicted"/>
<organism evidence="1 2">
    <name type="scientific">Nocardiopsis composta</name>
    <dbReference type="NCBI Taxonomy" id="157465"/>
    <lineage>
        <taxon>Bacteria</taxon>
        <taxon>Bacillati</taxon>
        <taxon>Actinomycetota</taxon>
        <taxon>Actinomycetes</taxon>
        <taxon>Streptosporangiales</taxon>
        <taxon>Nocardiopsidaceae</taxon>
        <taxon>Nocardiopsis</taxon>
    </lineage>
</organism>
<dbReference type="Proteomes" id="UP000572635">
    <property type="component" value="Unassembled WGS sequence"/>
</dbReference>
<accession>A0A7W8QHY4</accession>
<keyword evidence="2" id="KW-1185">Reference proteome</keyword>